<dbReference type="PANTHER" id="PTHR31836:SF28">
    <property type="entry name" value="SRCR DOMAIN-CONTAINING PROTEIN-RELATED"/>
    <property type="match status" value="1"/>
</dbReference>
<feature type="region of interest" description="Disordered" evidence="2">
    <location>
        <begin position="152"/>
        <end position="174"/>
    </location>
</feature>
<evidence type="ECO:0000313" key="4">
    <source>
        <dbReference type="EMBL" id="TFK25827.1"/>
    </source>
</evidence>
<evidence type="ECO:0000256" key="1">
    <source>
        <dbReference type="ARBA" id="ARBA00022729"/>
    </source>
</evidence>
<dbReference type="PANTHER" id="PTHR31836">
    <property type="match status" value="1"/>
</dbReference>
<dbReference type="Proteomes" id="UP000307440">
    <property type="component" value="Unassembled WGS sequence"/>
</dbReference>
<keyword evidence="1 3" id="KW-0732">Signal</keyword>
<protein>
    <recommendedName>
        <fullName evidence="6">RlpA-like protein double-psi beta-barrel domain-containing protein</fullName>
    </recommendedName>
</protein>
<dbReference type="EMBL" id="ML210182">
    <property type="protein sequence ID" value="TFK25827.1"/>
    <property type="molecule type" value="Genomic_DNA"/>
</dbReference>
<feature type="compositionally biased region" description="Low complexity" evidence="2">
    <location>
        <begin position="280"/>
        <end position="313"/>
    </location>
</feature>
<organism evidence="4 5">
    <name type="scientific">Coprinopsis marcescibilis</name>
    <name type="common">Agaric fungus</name>
    <name type="synonym">Psathyrella marcescibilis</name>
    <dbReference type="NCBI Taxonomy" id="230819"/>
    <lineage>
        <taxon>Eukaryota</taxon>
        <taxon>Fungi</taxon>
        <taxon>Dikarya</taxon>
        <taxon>Basidiomycota</taxon>
        <taxon>Agaricomycotina</taxon>
        <taxon>Agaricomycetes</taxon>
        <taxon>Agaricomycetidae</taxon>
        <taxon>Agaricales</taxon>
        <taxon>Agaricineae</taxon>
        <taxon>Psathyrellaceae</taxon>
        <taxon>Coprinopsis</taxon>
    </lineage>
</organism>
<dbReference type="InterPro" id="IPR036908">
    <property type="entry name" value="RlpA-like_sf"/>
</dbReference>
<evidence type="ECO:0008006" key="6">
    <source>
        <dbReference type="Google" id="ProtNLM"/>
    </source>
</evidence>
<evidence type="ECO:0000256" key="3">
    <source>
        <dbReference type="SAM" id="SignalP"/>
    </source>
</evidence>
<accession>A0A5C3KZU7</accession>
<dbReference type="Gene3D" id="2.40.40.10">
    <property type="entry name" value="RlpA-like domain"/>
    <property type="match status" value="1"/>
</dbReference>
<feature type="compositionally biased region" description="Polar residues" evidence="2">
    <location>
        <begin position="194"/>
        <end position="207"/>
    </location>
</feature>
<sequence length="469" mass="49104">MGIFQQLLSAALISSVATIGGLASPIGNPKELANRAAGDVHLYKRFSDSRWSFYDVGLGACGEWNVESDFIVALNADQFGSGYPGPECQKTITLSYGGKTAQAKVMDRCPGCPYGGLDLSRSLFRYFASEDVGIIYGEWSFSDGSGGQAPVFTPEPAPEPTPEYQAPAAEPTTTWQAPVEPTTTWQAPVEPTTTWQAPVEEPTTTWQAPVEPTANWEASVEPTTTSEVPAPPPVSSSRSESSETATIVPSSISSSEPPAWTASEETPALANVADFVVEQATSSPSPSDWSPSTASPSPTSTVAAEDGTYTDDGNAGDDYDDEEGECLEWEDDEEWNSETVAAGTPTESPTVSPAVFTPEPTTSPLVSDPSPSFAPDQLLAEPSADATSVYSPAVESSPVASAAADESDFTPVANAAPIPSASATASPEEDLKQNWDLLSELFSKLGVMIQTLIESKGTDVGAEASTTQA</sequence>
<feature type="compositionally biased region" description="Low complexity" evidence="2">
    <location>
        <begin position="235"/>
        <end position="258"/>
    </location>
</feature>
<feature type="compositionally biased region" description="Low complexity" evidence="2">
    <location>
        <begin position="162"/>
        <end position="174"/>
    </location>
</feature>
<feature type="compositionally biased region" description="Low complexity" evidence="2">
    <location>
        <begin position="413"/>
        <end position="426"/>
    </location>
</feature>
<feature type="compositionally biased region" description="Acidic residues" evidence="2">
    <location>
        <begin position="314"/>
        <end position="336"/>
    </location>
</feature>
<evidence type="ECO:0000313" key="5">
    <source>
        <dbReference type="Proteomes" id="UP000307440"/>
    </source>
</evidence>
<keyword evidence="5" id="KW-1185">Reference proteome</keyword>
<gene>
    <name evidence="4" type="ORF">FA15DRAFT_638838</name>
</gene>
<feature type="chain" id="PRO_5022827378" description="RlpA-like protein double-psi beta-barrel domain-containing protein" evidence="3">
    <location>
        <begin position="24"/>
        <end position="469"/>
    </location>
</feature>
<proteinExistence type="predicted"/>
<dbReference type="SUPFAM" id="SSF50685">
    <property type="entry name" value="Barwin-like endoglucanases"/>
    <property type="match status" value="1"/>
</dbReference>
<dbReference type="STRING" id="230819.A0A5C3KZU7"/>
<dbReference type="AlphaFoldDB" id="A0A5C3KZU7"/>
<dbReference type="OrthoDB" id="623670at2759"/>
<dbReference type="CDD" id="cd22191">
    <property type="entry name" value="DPBB_RlpA_EXP_N-like"/>
    <property type="match status" value="1"/>
</dbReference>
<reference evidence="4 5" key="1">
    <citation type="journal article" date="2019" name="Nat. Ecol. Evol.">
        <title>Megaphylogeny resolves global patterns of mushroom evolution.</title>
        <authorList>
            <person name="Varga T."/>
            <person name="Krizsan K."/>
            <person name="Foldi C."/>
            <person name="Dima B."/>
            <person name="Sanchez-Garcia M."/>
            <person name="Sanchez-Ramirez S."/>
            <person name="Szollosi G.J."/>
            <person name="Szarkandi J.G."/>
            <person name="Papp V."/>
            <person name="Albert L."/>
            <person name="Andreopoulos W."/>
            <person name="Angelini C."/>
            <person name="Antonin V."/>
            <person name="Barry K.W."/>
            <person name="Bougher N.L."/>
            <person name="Buchanan P."/>
            <person name="Buyck B."/>
            <person name="Bense V."/>
            <person name="Catcheside P."/>
            <person name="Chovatia M."/>
            <person name="Cooper J."/>
            <person name="Damon W."/>
            <person name="Desjardin D."/>
            <person name="Finy P."/>
            <person name="Geml J."/>
            <person name="Haridas S."/>
            <person name="Hughes K."/>
            <person name="Justo A."/>
            <person name="Karasinski D."/>
            <person name="Kautmanova I."/>
            <person name="Kiss B."/>
            <person name="Kocsube S."/>
            <person name="Kotiranta H."/>
            <person name="LaButti K.M."/>
            <person name="Lechner B.E."/>
            <person name="Liimatainen K."/>
            <person name="Lipzen A."/>
            <person name="Lukacs Z."/>
            <person name="Mihaltcheva S."/>
            <person name="Morgado L.N."/>
            <person name="Niskanen T."/>
            <person name="Noordeloos M.E."/>
            <person name="Ohm R.A."/>
            <person name="Ortiz-Santana B."/>
            <person name="Ovrebo C."/>
            <person name="Racz N."/>
            <person name="Riley R."/>
            <person name="Savchenko A."/>
            <person name="Shiryaev A."/>
            <person name="Soop K."/>
            <person name="Spirin V."/>
            <person name="Szebenyi C."/>
            <person name="Tomsovsky M."/>
            <person name="Tulloss R.E."/>
            <person name="Uehling J."/>
            <person name="Grigoriev I.V."/>
            <person name="Vagvolgyi C."/>
            <person name="Papp T."/>
            <person name="Martin F.M."/>
            <person name="Miettinen O."/>
            <person name="Hibbett D.S."/>
            <person name="Nagy L.G."/>
        </authorList>
    </citation>
    <scope>NUCLEOTIDE SEQUENCE [LARGE SCALE GENOMIC DNA]</scope>
    <source>
        <strain evidence="4 5">CBS 121175</strain>
    </source>
</reference>
<name>A0A5C3KZU7_COPMA</name>
<feature type="signal peptide" evidence="3">
    <location>
        <begin position="1"/>
        <end position="23"/>
    </location>
</feature>
<feature type="region of interest" description="Disordered" evidence="2">
    <location>
        <begin position="194"/>
        <end position="430"/>
    </location>
</feature>
<feature type="compositionally biased region" description="Low complexity" evidence="2">
    <location>
        <begin position="391"/>
        <end position="404"/>
    </location>
</feature>
<evidence type="ECO:0000256" key="2">
    <source>
        <dbReference type="SAM" id="MobiDB-lite"/>
    </source>
</evidence>
<dbReference type="InterPro" id="IPR051477">
    <property type="entry name" value="Expansin_CellWall"/>
</dbReference>